<comment type="caution">
    <text evidence="2">The sequence shown here is derived from an EMBL/GenBank/DDBJ whole genome shotgun (WGS) entry which is preliminary data.</text>
</comment>
<dbReference type="Proteomes" id="UP000572680">
    <property type="component" value="Unassembled WGS sequence"/>
</dbReference>
<dbReference type="AlphaFoldDB" id="A0A7W3LT15"/>
<dbReference type="Gene3D" id="3.90.25.10">
    <property type="entry name" value="UDP-galactose 4-epimerase, domain 1"/>
    <property type="match status" value="1"/>
</dbReference>
<dbReference type="Pfam" id="PF13460">
    <property type="entry name" value="NAD_binding_10"/>
    <property type="match status" value="1"/>
</dbReference>
<dbReference type="PANTHER" id="PTHR43162">
    <property type="match status" value="1"/>
</dbReference>
<reference evidence="2 3" key="1">
    <citation type="submission" date="2020-08" db="EMBL/GenBank/DDBJ databases">
        <title>Genomic Encyclopedia of Type Strains, Phase IV (KMG-IV): sequencing the most valuable type-strain genomes for metagenomic binning, comparative biology and taxonomic classification.</title>
        <authorList>
            <person name="Goeker M."/>
        </authorList>
    </citation>
    <scope>NUCLEOTIDE SEQUENCE [LARGE SCALE GENOMIC DNA]</scope>
    <source>
        <strain evidence="2 3">DSM 44197</strain>
    </source>
</reference>
<dbReference type="InterPro" id="IPR016040">
    <property type="entry name" value="NAD(P)-bd_dom"/>
</dbReference>
<feature type="domain" description="NAD(P)-binding" evidence="1">
    <location>
        <begin position="8"/>
        <end position="151"/>
    </location>
</feature>
<dbReference type="RefSeq" id="WP_182845851.1">
    <property type="nucleotide sequence ID" value="NZ_BAAALP010000056.1"/>
</dbReference>
<sequence length="294" mass="31492">MIVITAPTGQIGRRVVDRLLAAGAPVRVVARDPARLPAEVRERVEVVAGSHRDREVVAKAFAGAEAVFWLVPPDPRAADVTAAYVGFSRAACAAFTEQGVRRVVGVSSLGRGTPVAAKAGHVTAALAMDDLIAATGVHYRALALPSFMDNMLRQAGSIRDRGVFVSCGAGDLRAPLCATRDTAAVAADLLLDRAWTGVQEVPLLGPEDLSPEDMAQIMSEVLRRPVRHRRLPVEEFRAGLLRSGMSEAVSRAMVEMYLAKDAGLDHGVTRTPRNSTPTGFRRWCEEELRPVVSG</sequence>
<gene>
    <name evidence="2" type="ORF">HNR61_005338</name>
</gene>
<dbReference type="InterPro" id="IPR036291">
    <property type="entry name" value="NAD(P)-bd_dom_sf"/>
</dbReference>
<evidence type="ECO:0000259" key="1">
    <source>
        <dbReference type="Pfam" id="PF13460"/>
    </source>
</evidence>
<evidence type="ECO:0000313" key="2">
    <source>
        <dbReference type="EMBL" id="MBA8953685.1"/>
    </source>
</evidence>
<evidence type="ECO:0000313" key="3">
    <source>
        <dbReference type="Proteomes" id="UP000572680"/>
    </source>
</evidence>
<dbReference type="EMBL" id="JACJIA010000007">
    <property type="protein sequence ID" value="MBA8953685.1"/>
    <property type="molecule type" value="Genomic_DNA"/>
</dbReference>
<protein>
    <submittedName>
        <fullName evidence="2">Uncharacterized protein YbjT (DUF2867 family)</fullName>
    </submittedName>
</protein>
<accession>A0A7W3LT15</accession>
<dbReference type="PANTHER" id="PTHR43162:SF1">
    <property type="entry name" value="PRESTALK A DIFFERENTIATION PROTEIN A"/>
    <property type="match status" value="1"/>
</dbReference>
<dbReference type="InterPro" id="IPR051604">
    <property type="entry name" value="Ergot_Alk_Oxidoreductase"/>
</dbReference>
<dbReference type="SUPFAM" id="SSF51735">
    <property type="entry name" value="NAD(P)-binding Rossmann-fold domains"/>
    <property type="match status" value="1"/>
</dbReference>
<proteinExistence type="predicted"/>
<dbReference type="Gene3D" id="3.40.50.720">
    <property type="entry name" value="NAD(P)-binding Rossmann-like Domain"/>
    <property type="match status" value="1"/>
</dbReference>
<name>A0A7W3LT15_ACTNM</name>
<organism evidence="2 3">
    <name type="scientific">Actinomadura namibiensis</name>
    <dbReference type="NCBI Taxonomy" id="182080"/>
    <lineage>
        <taxon>Bacteria</taxon>
        <taxon>Bacillati</taxon>
        <taxon>Actinomycetota</taxon>
        <taxon>Actinomycetes</taxon>
        <taxon>Streptosporangiales</taxon>
        <taxon>Thermomonosporaceae</taxon>
        <taxon>Actinomadura</taxon>
    </lineage>
</organism>
<keyword evidence="3" id="KW-1185">Reference proteome</keyword>